<dbReference type="EMBL" id="KK583352">
    <property type="protein sequence ID" value="KDO19421.1"/>
    <property type="molecule type" value="Genomic_DNA"/>
</dbReference>
<evidence type="ECO:0000256" key="1">
    <source>
        <dbReference type="SAM" id="MobiDB-lite"/>
    </source>
</evidence>
<dbReference type="AlphaFoldDB" id="A0A067BYM5"/>
<accession>A0A067BYM5</accession>
<protein>
    <submittedName>
        <fullName evidence="2">Uncharacterized protein</fullName>
    </submittedName>
</protein>
<organism evidence="2 3">
    <name type="scientific">Saprolegnia parasitica (strain CBS 223.65)</name>
    <dbReference type="NCBI Taxonomy" id="695850"/>
    <lineage>
        <taxon>Eukaryota</taxon>
        <taxon>Sar</taxon>
        <taxon>Stramenopiles</taxon>
        <taxon>Oomycota</taxon>
        <taxon>Saprolegniomycetes</taxon>
        <taxon>Saprolegniales</taxon>
        <taxon>Saprolegniaceae</taxon>
        <taxon>Saprolegnia</taxon>
    </lineage>
</organism>
<dbReference type="GeneID" id="24142236"/>
<reference evidence="2 3" key="1">
    <citation type="journal article" date="2013" name="PLoS Genet.">
        <title>Distinctive expansion of potential virulence genes in the genome of the oomycete fish pathogen Saprolegnia parasitica.</title>
        <authorList>
            <person name="Jiang R.H."/>
            <person name="de Bruijn I."/>
            <person name="Haas B.J."/>
            <person name="Belmonte R."/>
            <person name="Lobach L."/>
            <person name="Christie J."/>
            <person name="van den Ackerveken G."/>
            <person name="Bottin A."/>
            <person name="Bulone V."/>
            <person name="Diaz-Moreno S.M."/>
            <person name="Dumas B."/>
            <person name="Fan L."/>
            <person name="Gaulin E."/>
            <person name="Govers F."/>
            <person name="Grenville-Briggs L.J."/>
            <person name="Horner N.R."/>
            <person name="Levin J.Z."/>
            <person name="Mammella M."/>
            <person name="Meijer H.J."/>
            <person name="Morris P."/>
            <person name="Nusbaum C."/>
            <person name="Oome S."/>
            <person name="Phillips A.J."/>
            <person name="van Rooyen D."/>
            <person name="Rzeszutek E."/>
            <person name="Saraiva M."/>
            <person name="Secombes C.J."/>
            <person name="Seidl M.F."/>
            <person name="Snel B."/>
            <person name="Stassen J.H."/>
            <person name="Sykes S."/>
            <person name="Tripathy S."/>
            <person name="van den Berg H."/>
            <person name="Vega-Arreguin J.C."/>
            <person name="Wawra S."/>
            <person name="Young S.K."/>
            <person name="Zeng Q."/>
            <person name="Dieguez-Uribeondo J."/>
            <person name="Russ C."/>
            <person name="Tyler B.M."/>
            <person name="van West P."/>
        </authorList>
    </citation>
    <scope>NUCLEOTIDE SEQUENCE [LARGE SCALE GENOMIC DNA]</scope>
    <source>
        <strain evidence="2 3">CBS 223.65</strain>
    </source>
</reference>
<gene>
    <name evidence="2" type="ORF">SPRG_21566</name>
</gene>
<dbReference type="VEuPathDB" id="FungiDB:SPRG_21566"/>
<feature type="region of interest" description="Disordered" evidence="1">
    <location>
        <begin position="1"/>
        <end position="28"/>
    </location>
</feature>
<evidence type="ECO:0000313" key="2">
    <source>
        <dbReference type="EMBL" id="KDO19421.1"/>
    </source>
</evidence>
<name>A0A067BYM5_SAPPC</name>
<keyword evidence="3" id="KW-1185">Reference proteome</keyword>
<dbReference type="RefSeq" id="XP_012209888.1">
    <property type="nucleotide sequence ID" value="XM_012354498.1"/>
</dbReference>
<proteinExistence type="predicted"/>
<evidence type="ECO:0000313" key="3">
    <source>
        <dbReference type="Proteomes" id="UP000030745"/>
    </source>
</evidence>
<dbReference type="KEGG" id="spar:SPRG_21566"/>
<sequence>MTSRRLHTAAGAETAVSATTNLRRSEPVVRPNGCSSCQRAELFALGGHQQWLRALGLRRQRESGTDLVRQAMGAAVCVWHEVPEANEVLTLSRLVGLLRRCEHV</sequence>
<dbReference type="Proteomes" id="UP000030745">
    <property type="component" value="Unassembled WGS sequence"/>
</dbReference>